<evidence type="ECO:0000313" key="3">
    <source>
        <dbReference type="EMBL" id="EGC30097.1"/>
    </source>
</evidence>
<keyword evidence="4" id="KW-1185">Reference proteome</keyword>
<dbReference type="KEGG" id="dpp:DICPUDRAFT_158218"/>
<dbReference type="GO" id="GO:0006355">
    <property type="term" value="P:regulation of DNA-templated transcription"/>
    <property type="evidence" value="ECO:0000318"/>
    <property type="project" value="GO_Central"/>
</dbReference>
<comment type="similarity">
    <text evidence="1">Belongs to the actin family.</text>
</comment>
<accession>F1A135</accession>
<dbReference type="GeneID" id="10511224"/>
<dbReference type="Gene3D" id="3.30.420.40">
    <property type="match status" value="3"/>
</dbReference>
<dbReference type="Gene3D" id="3.30.420.580">
    <property type="match status" value="1"/>
</dbReference>
<evidence type="ECO:0000256" key="2">
    <source>
        <dbReference type="SAM" id="MobiDB-lite"/>
    </source>
</evidence>
<evidence type="ECO:0000256" key="1">
    <source>
        <dbReference type="RuleBase" id="RU000487"/>
    </source>
</evidence>
<gene>
    <name evidence="3" type="ORF">DICPUDRAFT_158218</name>
</gene>
<protein>
    <submittedName>
        <fullName evidence="3">Uncharacterized protein</fullName>
    </submittedName>
</protein>
<name>F1A135_DICPU</name>
<feature type="compositionally biased region" description="Pro residues" evidence="2">
    <location>
        <begin position="695"/>
        <end position="709"/>
    </location>
</feature>
<dbReference type="GO" id="GO:0031011">
    <property type="term" value="C:Ino80 complex"/>
    <property type="evidence" value="ECO:0000318"/>
    <property type="project" value="GO_Central"/>
</dbReference>
<dbReference type="SUPFAM" id="SSF53067">
    <property type="entry name" value="Actin-like ATPase domain"/>
    <property type="match status" value="2"/>
</dbReference>
<proteinExistence type="inferred from homology"/>
<dbReference type="Proteomes" id="UP000001064">
    <property type="component" value="Unassembled WGS sequence"/>
</dbReference>
<feature type="compositionally biased region" description="Low complexity" evidence="2">
    <location>
        <begin position="682"/>
        <end position="694"/>
    </location>
</feature>
<dbReference type="SMART" id="SM00268">
    <property type="entry name" value="ACTIN"/>
    <property type="match status" value="1"/>
</dbReference>
<sequence length="772" mass="86523">MESKVIVIHHGSHSLRIGLASDPVPKTIPNYIARRRKSTKPNNKPTTNNNVDTTTKEPVNGSSQVEVKDQVMNETIEQPTTTTTTTEIKNDEPMKIDIPVNIEQQPKQEDVKMEIPNSALINNNQEQQIEPVENININISDKLISTIQQSTKETSKLLPPADYIKINQKTTLYNENNSTSCEIIPETKKKKKKQNLANATYQPPQLDYNEIDYCIGEDAIKVSRNKKEWIAYQPIILSTFNTGIYNSSQSMFDDITQMWKYAIQRYLNIPSTDLSSYGCVYVAQDNIDKKNIKTIVSLLFRELQFTSVLLFQESVCSTFGMSVSTQTCVIDIGHQKISICCIDEGYLIPNTRVTLKYGGEQLTKLLEYFLAIDQSNRVHKYYFPFKSSEAEPIDFSPFYLNVFESIKNENLDYLFNDPQKQKVGSFKVQALKQPNQINIYHFNADEVYHFVAMSLFYPEILSKFGGGSTSLITNSKLGLVKGDTSGQYSFNYYLSLFDTEDIFATAPIVNPSTMTSTASAPATFASTATPTTSTTVINNTNTPTIPTAQINDINSSSSNISTNPNSKVPSTSSSTAVSPTKKSKNNLSITDEDGKEIDIPLDTAINKSISQLERSEINKKKYLSNILLVGGGALIPGLPDAIKARVFKQQMDQQQAQFQQQLQQAQQQQQQILQQHQAQQNLLQQQQQQSGQPPQQLPQPQLPPLPQPPTNVENYIGFAVGGGLRQDVDLKNTSWRGGAILGCLESTKEIWITKTEWKFGFNQNLVLSKLPF</sequence>
<feature type="region of interest" description="Disordered" evidence="2">
    <location>
        <begin position="682"/>
        <end position="710"/>
    </location>
</feature>
<dbReference type="FunFam" id="3.30.420.40:FF:000766">
    <property type="entry name" value="Actin-related protein 8"/>
    <property type="match status" value="1"/>
</dbReference>
<organism evidence="3 4">
    <name type="scientific">Dictyostelium purpureum</name>
    <name type="common">Slime mold</name>
    <dbReference type="NCBI Taxonomy" id="5786"/>
    <lineage>
        <taxon>Eukaryota</taxon>
        <taxon>Amoebozoa</taxon>
        <taxon>Evosea</taxon>
        <taxon>Eumycetozoa</taxon>
        <taxon>Dictyostelia</taxon>
        <taxon>Dictyosteliales</taxon>
        <taxon>Dictyosteliaceae</taxon>
        <taxon>Dictyostelium</taxon>
    </lineage>
</organism>
<dbReference type="OMA" id="MWKYAIQ"/>
<dbReference type="PANTHER" id="PTHR11937">
    <property type="entry name" value="ACTIN"/>
    <property type="match status" value="1"/>
</dbReference>
<dbReference type="RefSeq" id="XP_003293384.1">
    <property type="nucleotide sequence ID" value="XM_003293336.1"/>
</dbReference>
<feature type="region of interest" description="Disordered" evidence="2">
    <location>
        <begin position="532"/>
        <end position="591"/>
    </location>
</feature>
<dbReference type="AlphaFoldDB" id="F1A135"/>
<dbReference type="VEuPathDB" id="AmoebaDB:DICPUDRAFT_158218"/>
<dbReference type="Pfam" id="PF00022">
    <property type="entry name" value="Actin"/>
    <property type="match status" value="1"/>
</dbReference>
<dbReference type="InParanoid" id="F1A135"/>
<dbReference type="OrthoDB" id="5572108at2759"/>
<feature type="compositionally biased region" description="Low complexity" evidence="2">
    <location>
        <begin position="532"/>
        <end position="580"/>
    </location>
</feature>
<feature type="region of interest" description="Disordered" evidence="2">
    <location>
        <begin position="33"/>
        <end position="61"/>
    </location>
</feature>
<dbReference type="eggNOG" id="KOG0797">
    <property type="taxonomic scope" value="Eukaryota"/>
</dbReference>
<dbReference type="EMBL" id="GL871359">
    <property type="protein sequence ID" value="EGC30097.1"/>
    <property type="molecule type" value="Genomic_DNA"/>
</dbReference>
<dbReference type="GO" id="GO:0006302">
    <property type="term" value="P:double-strand break repair"/>
    <property type="evidence" value="ECO:0000318"/>
    <property type="project" value="GO_Central"/>
</dbReference>
<reference evidence="4" key="1">
    <citation type="journal article" date="2011" name="Genome Biol.">
        <title>Comparative genomics of the social amoebae Dictyostelium discoideum and Dictyostelium purpureum.</title>
        <authorList>
            <consortium name="US DOE Joint Genome Institute (JGI-PGF)"/>
            <person name="Sucgang R."/>
            <person name="Kuo A."/>
            <person name="Tian X."/>
            <person name="Salerno W."/>
            <person name="Parikh A."/>
            <person name="Feasley C.L."/>
            <person name="Dalin E."/>
            <person name="Tu H."/>
            <person name="Huang E."/>
            <person name="Barry K."/>
            <person name="Lindquist E."/>
            <person name="Shapiro H."/>
            <person name="Bruce D."/>
            <person name="Schmutz J."/>
            <person name="Salamov A."/>
            <person name="Fey P."/>
            <person name="Gaudet P."/>
            <person name="Anjard C."/>
            <person name="Babu M.M."/>
            <person name="Basu S."/>
            <person name="Bushmanova Y."/>
            <person name="van der Wel H."/>
            <person name="Katoh-Kurasawa M."/>
            <person name="Dinh C."/>
            <person name="Coutinho P.M."/>
            <person name="Saito T."/>
            <person name="Elias M."/>
            <person name="Schaap P."/>
            <person name="Kay R.R."/>
            <person name="Henrissat B."/>
            <person name="Eichinger L."/>
            <person name="Rivero F."/>
            <person name="Putnam N.H."/>
            <person name="West C.M."/>
            <person name="Loomis W.F."/>
            <person name="Chisholm R.L."/>
            <person name="Shaulsky G."/>
            <person name="Strassmann J.E."/>
            <person name="Queller D.C."/>
            <person name="Kuspa A."/>
            <person name="Grigoriev I.V."/>
        </authorList>
    </citation>
    <scope>NUCLEOTIDE SEQUENCE [LARGE SCALE GENOMIC DNA]</scope>
    <source>
        <strain evidence="4">QSDP1</strain>
    </source>
</reference>
<evidence type="ECO:0000313" key="4">
    <source>
        <dbReference type="Proteomes" id="UP000001064"/>
    </source>
</evidence>
<dbReference type="STRING" id="5786.F1A135"/>
<dbReference type="InterPro" id="IPR004000">
    <property type="entry name" value="Actin"/>
</dbReference>
<dbReference type="InterPro" id="IPR043129">
    <property type="entry name" value="ATPase_NBD"/>
</dbReference>
<feature type="compositionally biased region" description="Low complexity" evidence="2">
    <location>
        <begin position="40"/>
        <end position="53"/>
    </location>
</feature>